<organism evidence="2 3">
    <name type="scientific">Glomerella acutata</name>
    <name type="common">Colletotrichum acutatum</name>
    <dbReference type="NCBI Taxonomy" id="27357"/>
    <lineage>
        <taxon>Eukaryota</taxon>
        <taxon>Fungi</taxon>
        <taxon>Dikarya</taxon>
        <taxon>Ascomycota</taxon>
        <taxon>Pezizomycotina</taxon>
        <taxon>Sordariomycetes</taxon>
        <taxon>Hypocreomycetidae</taxon>
        <taxon>Glomerellales</taxon>
        <taxon>Glomerellaceae</taxon>
        <taxon>Colletotrichum</taxon>
        <taxon>Colletotrichum acutatum species complex</taxon>
    </lineage>
</organism>
<proteinExistence type="predicted"/>
<name>A0AAD8XJA3_GLOAC</name>
<feature type="non-terminal residue" evidence="2">
    <location>
        <position position="67"/>
    </location>
</feature>
<dbReference type="EMBL" id="JAHMHS010000035">
    <property type="protein sequence ID" value="KAK1726060.1"/>
    <property type="molecule type" value="Genomic_DNA"/>
</dbReference>
<comment type="caution">
    <text evidence="2">The sequence shown here is derived from an EMBL/GenBank/DDBJ whole genome shotgun (WGS) entry which is preliminary data.</text>
</comment>
<keyword evidence="3" id="KW-1185">Reference proteome</keyword>
<reference evidence="2" key="1">
    <citation type="submission" date="2021-12" db="EMBL/GenBank/DDBJ databases">
        <title>Comparative genomics, transcriptomics and evolutionary studies reveal genomic signatures of adaptation to plant cell wall in hemibiotrophic fungi.</title>
        <authorList>
            <consortium name="DOE Joint Genome Institute"/>
            <person name="Baroncelli R."/>
            <person name="Diaz J.F."/>
            <person name="Benocci T."/>
            <person name="Peng M."/>
            <person name="Battaglia E."/>
            <person name="Haridas S."/>
            <person name="Andreopoulos W."/>
            <person name="Labutti K."/>
            <person name="Pangilinan J."/>
            <person name="Floch G.L."/>
            <person name="Makela M.R."/>
            <person name="Henrissat B."/>
            <person name="Grigoriev I.V."/>
            <person name="Crouch J.A."/>
            <person name="De Vries R.P."/>
            <person name="Sukno S.A."/>
            <person name="Thon M.R."/>
        </authorList>
    </citation>
    <scope>NUCLEOTIDE SEQUENCE</scope>
    <source>
        <strain evidence="2">CBS 112980</strain>
    </source>
</reference>
<feature type="region of interest" description="Disordered" evidence="1">
    <location>
        <begin position="36"/>
        <end position="67"/>
    </location>
</feature>
<sequence>MNTKVFHASEIPDILLDNFNHNSNKTKTRITISYQTRTNGFPKPPPHSPEATPRNNHKTITLPNNNS</sequence>
<evidence type="ECO:0000256" key="1">
    <source>
        <dbReference type="SAM" id="MobiDB-lite"/>
    </source>
</evidence>
<dbReference type="AlphaFoldDB" id="A0AAD8XJA3"/>
<feature type="compositionally biased region" description="Polar residues" evidence="1">
    <location>
        <begin position="58"/>
        <end position="67"/>
    </location>
</feature>
<dbReference type="GeneID" id="85391905"/>
<evidence type="ECO:0000313" key="2">
    <source>
        <dbReference type="EMBL" id="KAK1726060.1"/>
    </source>
</evidence>
<gene>
    <name evidence="2" type="ORF">BDZ83DRAFT_617055</name>
</gene>
<dbReference type="RefSeq" id="XP_060366115.1">
    <property type="nucleotide sequence ID" value="XM_060508006.1"/>
</dbReference>
<dbReference type="Proteomes" id="UP001244207">
    <property type="component" value="Unassembled WGS sequence"/>
</dbReference>
<evidence type="ECO:0000313" key="3">
    <source>
        <dbReference type="Proteomes" id="UP001244207"/>
    </source>
</evidence>
<accession>A0AAD8XJA3</accession>
<protein>
    <submittedName>
        <fullName evidence="2">Uncharacterized protein</fullName>
    </submittedName>
</protein>